<feature type="compositionally biased region" description="Pro residues" evidence="5">
    <location>
        <begin position="266"/>
        <end position="275"/>
    </location>
</feature>
<dbReference type="Pfam" id="PF00675">
    <property type="entry name" value="Peptidase_M16"/>
    <property type="match status" value="1"/>
</dbReference>
<dbReference type="AlphaFoldDB" id="A0A346A2U0"/>
<feature type="region of interest" description="Disordered" evidence="5">
    <location>
        <begin position="255"/>
        <end position="276"/>
    </location>
</feature>
<dbReference type="PANTHER" id="PTHR11851">
    <property type="entry name" value="METALLOPROTEASE"/>
    <property type="match status" value="1"/>
</dbReference>
<dbReference type="InterPro" id="IPR011765">
    <property type="entry name" value="Pept_M16_N"/>
</dbReference>
<keyword evidence="3" id="KW-0645">Protease</keyword>
<evidence type="ECO:0000256" key="3">
    <source>
        <dbReference type="ARBA" id="ARBA00023049"/>
    </source>
</evidence>
<keyword evidence="3" id="KW-0378">Hydrolase</keyword>
<dbReference type="PANTHER" id="PTHR11851:SF49">
    <property type="entry name" value="MITOCHONDRIAL-PROCESSING PEPTIDASE SUBUNIT ALPHA"/>
    <property type="match status" value="1"/>
</dbReference>
<evidence type="ECO:0000256" key="6">
    <source>
        <dbReference type="SAM" id="SignalP"/>
    </source>
</evidence>
<dbReference type="GO" id="GO:0006508">
    <property type="term" value="P:proteolysis"/>
    <property type="evidence" value="ECO:0007669"/>
    <property type="project" value="InterPro"/>
</dbReference>
<reference evidence="9 10" key="1">
    <citation type="submission" date="2018-07" db="EMBL/GenBank/DDBJ databases">
        <authorList>
            <person name="Quirk P.G."/>
            <person name="Krulwich T.A."/>
        </authorList>
    </citation>
    <scope>NUCLEOTIDE SEQUENCE [LARGE SCALE GENOMIC DNA]</scope>
    <source>
        <strain evidence="9 10">CC-BB4</strain>
    </source>
</reference>
<dbReference type="InterPro" id="IPR011249">
    <property type="entry name" value="Metalloenz_LuxS/M16"/>
</dbReference>
<comment type="cofactor">
    <cofactor evidence="1">
        <name>Zn(2+)</name>
        <dbReference type="ChEBI" id="CHEBI:29105"/>
    </cofactor>
</comment>
<keyword evidence="3" id="KW-0482">Metalloprotease</keyword>
<keyword evidence="10" id="KW-1185">Reference proteome</keyword>
<accession>A0A346A2U0</accession>
<dbReference type="KEGG" id="ptaw:DW352_24950"/>
<sequence>MAGCGARIASAVKVPTVPLNRKFVVRALSLLGCAAFATSAVAAESGGPKVADYTLSNGLELVVIPDHRAPVVTHMIWYKVGAADETPGKSGLAHFLEHLMFKGTAKNPAGKFSQVVARIGGQENAFTSNDYTGYFQRVPSDQLKTVMEFEADRMTGLQLTDAVVLPERDVILEERNQRMENNPRARLSEQIEAALFLNHPYGKPVIGWRHEMEGLTRDDAIGFYRRFYGPNNAVVVIAGDVDPAEAKKLAEDTYGKVGPRSAIPPRNRPQEPPPAAVRSLTLADPRVEMPTLQRDYLVPSFHTAKPGESPALEVLSSILGGGSNSRLYRALVVDKSVAVSAGAWYDSSAFDMSKFGVYGAPREGVTLPQLESAIDAVIADVIDKGVTAEELDRVKTRLIADAVYAQDNQATMARWYGSALTTGGTVKDVQGWSERIRAVSAQEVQDAARKWLDKRRSVTGYLIKDTSPQPERRS</sequence>
<evidence type="ECO:0000259" key="8">
    <source>
        <dbReference type="Pfam" id="PF05193"/>
    </source>
</evidence>
<evidence type="ECO:0000256" key="1">
    <source>
        <dbReference type="ARBA" id="ARBA00001947"/>
    </source>
</evidence>
<dbReference type="Proteomes" id="UP000254889">
    <property type="component" value="Chromosome"/>
</dbReference>
<dbReference type="GO" id="GO:0004222">
    <property type="term" value="F:metalloendopeptidase activity"/>
    <property type="evidence" value="ECO:0007669"/>
    <property type="project" value="InterPro"/>
</dbReference>
<dbReference type="OrthoDB" id="9811314at2"/>
<feature type="chain" id="PRO_5017071255" evidence="6">
    <location>
        <begin position="43"/>
        <end position="474"/>
    </location>
</feature>
<dbReference type="InterPro" id="IPR050361">
    <property type="entry name" value="MPP/UQCRC_Complex"/>
</dbReference>
<dbReference type="PROSITE" id="PS00143">
    <property type="entry name" value="INSULINASE"/>
    <property type="match status" value="1"/>
</dbReference>
<feature type="signal peptide" evidence="6">
    <location>
        <begin position="1"/>
        <end position="42"/>
    </location>
</feature>
<dbReference type="Pfam" id="PF05193">
    <property type="entry name" value="Peptidase_M16_C"/>
    <property type="match status" value="1"/>
</dbReference>
<dbReference type="InterPro" id="IPR001431">
    <property type="entry name" value="Pept_M16_Zn_BS"/>
</dbReference>
<dbReference type="InterPro" id="IPR007863">
    <property type="entry name" value="Peptidase_M16_C"/>
</dbReference>
<evidence type="ECO:0000256" key="5">
    <source>
        <dbReference type="SAM" id="MobiDB-lite"/>
    </source>
</evidence>
<proteinExistence type="inferred from homology"/>
<gene>
    <name evidence="9" type="ORF">DW352_24950</name>
</gene>
<dbReference type="Gene3D" id="3.30.830.10">
    <property type="entry name" value="Metalloenzyme, LuxS/M16 peptidase-like"/>
    <property type="match status" value="2"/>
</dbReference>
<evidence type="ECO:0000256" key="2">
    <source>
        <dbReference type="ARBA" id="ARBA00007261"/>
    </source>
</evidence>
<evidence type="ECO:0000313" key="10">
    <source>
        <dbReference type="Proteomes" id="UP000254889"/>
    </source>
</evidence>
<name>A0A346A2U0_9HYPH</name>
<organism evidence="9 10">
    <name type="scientific">Pseudolabrys taiwanensis</name>
    <dbReference type="NCBI Taxonomy" id="331696"/>
    <lineage>
        <taxon>Bacteria</taxon>
        <taxon>Pseudomonadati</taxon>
        <taxon>Pseudomonadota</taxon>
        <taxon>Alphaproteobacteria</taxon>
        <taxon>Hyphomicrobiales</taxon>
        <taxon>Xanthobacteraceae</taxon>
        <taxon>Pseudolabrys</taxon>
    </lineage>
</organism>
<feature type="domain" description="Peptidase M16 C-terminal" evidence="8">
    <location>
        <begin position="215"/>
        <end position="398"/>
    </location>
</feature>
<evidence type="ECO:0000259" key="7">
    <source>
        <dbReference type="Pfam" id="PF00675"/>
    </source>
</evidence>
<keyword evidence="6" id="KW-0732">Signal</keyword>
<comment type="similarity">
    <text evidence="2 4">Belongs to the peptidase M16 family.</text>
</comment>
<dbReference type="GO" id="GO:0046872">
    <property type="term" value="F:metal ion binding"/>
    <property type="evidence" value="ECO:0007669"/>
    <property type="project" value="InterPro"/>
</dbReference>
<protein>
    <submittedName>
        <fullName evidence="9">Insulinase family protein</fullName>
    </submittedName>
</protein>
<dbReference type="EMBL" id="CP031417">
    <property type="protein sequence ID" value="AXK83487.1"/>
    <property type="molecule type" value="Genomic_DNA"/>
</dbReference>
<dbReference type="SUPFAM" id="SSF63411">
    <property type="entry name" value="LuxS/MPP-like metallohydrolase"/>
    <property type="match status" value="2"/>
</dbReference>
<evidence type="ECO:0000313" key="9">
    <source>
        <dbReference type="EMBL" id="AXK83487.1"/>
    </source>
</evidence>
<evidence type="ECO:0000256" key="4">
    <source>
        <dbReference type="RuleBase" id="RU004447"/>
    </source>
</evidence>
<feature type="domain" description="Peptidase M16 N-terminal" evidence="7">
    <location>
        <begin position="65"/>
        <end position="206"/>
    </location>
</feature>